<keyword evidence="7" id="KW-1015">Disulfide bond</keyword>
<keyword evidence="4" id="KW-0646">Protease inhibitor</keyword>
<dbReference type="Proteomes" id="UP001054837">
    <property type="component" value="Unassembled WGS sequence"/>
</dbReference>
<evidence type="ECO:0000256" key="7">
    <source>
        <dbReference type="ARBA" id="ARBA00023157"/>
    </source>
</evidence>
<dbReference type="PROSITE" id="PS51257">
    <property type="entry name" value="PROKAR_LIPOPROTEIN"/>
    <property type="match status" value="1"/>
</dbReference>
<dbReference type="PANTHER" id="PTHR10083:SF373">
    <property type="entry name" value="SERINE PEPTIDASE INHIBITOR, KUNITZ TYPE, 2"/>
    <property type="match status" value="1"/>
</dbReference>
<dbReference type="InterPro" id="IPR050098">
    <property type="entry name" value="TFPI/VKTCI-like"/>
</dbReference>
<protein>
    <submittedName>
        <fullName evidence="10">Kunitz-type U19-barytoxin-Tl1a</fullName>
    </submittedName>
</protein>
<dbReference type="GO" id="GO:0004867">
    <property type="term" value="F:serine-type endopeptidase inhibitor activity"/>
    <property type="evidence" value="ECO:0007669"/>
    <property type="project" value="UniProtKB-KW"/>
</dbReference>
<keyword evidence="3" id="KW-0964">Secreted</keyword>
<evidence type="ECO:0000256" key="8">
    <source>
        <dbReference type="SAM" id="SignalP"/>
    </source>
</evidence>
<dbReference type="SMART" id="SM00131">
    <property type="entry name" value="KU"/>
    <property type="match status" value="2"/>
</dbReference>
<dbReference type="InterPro" id="IPR002919">
    <property type="entry name" value="TIL_dom"/>
</dbReference>
<dbReference type="PROSITE" id="PS00280">
    <property type="entry name" value="BPTI_KUNITZ_1"/>
    <property type="match status" value="1"/>
</dbReference>
<dbReference type="InterPro" id="IPR036880">
    <property type="entry name" value="Kunitz_BPTI_sf"/>
</dbReference>
<dbReference type="Gene3D" id="2.10.25.10">
    <property type="entry name" value="Laminin"/>
    <property type="match status" value="2"/>
</dbReference>
<dbReference type="CDD" id="cd00109">
    <property type="entry name" value="Kunitz-type"/>
    <property type="match status" value="2"/>
</dbReference>
<dbReference type="AlphaFoldDB" id="A0AAV4QZ55"/>
<feature type="chain" id="PRO_5044022592" evidence="8">
    <location>
        <begin position="16"/>
        <end position="257"/>
    </location>
</feature>
<evidence type="ECO:0000313" key="10">
    <source>
        <dbReference type="EMBL" id="GIY14938.1"/>
    </source>
</evidence>
<gene>
    <name evidence="10" type="ORF">CDAR_582101</name>
</gene>
<keyword evidence="11" id="KW-1185">Reference proteome</keyword>
<dbReference type="InterPro" id="IPR020901">
    <property type="entry name" value="Prtase_inh_Kunz-CS"/>
</dbReference>
<dbReference type="InterPro" id="IPR002223">
    <property type="entry name" value="Kunitz_BPTI"/>
</dbReference>
<proteinExistence type="inferred from homology"/>
<keyword evidence="6" id="KW-0722">Serine protease inhibitor</keyword>
<dbReference type="FunFam" id="4.10.410.10:FF:000020">
    <property type="entry name" value="Collagen, type VI, alpha 3"/>
    <property type="match status" value="1"/>
</dbReference>
<feature type="domain" description="BPTI/Kunitz inhibitor" evidence="9">
    <location>
        <begin position="146"/>
        <end position="196"/>
    </location>
</feature>
<dbReference type="SUPFAM" id="SSF57567">
    <property type="entry name" value="Serine protease inhibitors"/>
    <property type="match status" value="2"/>
</dbReference>
<dbReference type="PROSITE" id="PS50279">
    <property type="entry name" value="BPTI_KUNITZ_2"/>
    <property type="match status" value="2"/>
</dbReference>
<keyword evidence="5 8" id="KW-0732">Signal</keyword>
<name>A0AAV4QZ55_9ARAC</name>
<dbReference type="Pfam" id="PF00014">
    <property type="entry name" value="Kunitz_BPTI"/>
    <property type="match status" value="2"/>
</dbReference>
<evidence type="ECO:0000256" key="5">
    <source>
        <dbReference type="ARBA" id="ARBA00022729"/>
    </source>
</evidence>
<dbReference type="Gene3D" id="4.10.410.10">
    <property type="entry name" value="Pancreatic trypsin inhibitor Kunitz domain"/>
    <property type="match status" value="2"/>
</dbReference>
<evidence type="ECO:0000256" key="4">
    <source>
        <dbReference type="ARBA" id="ARBA00022690"/>
    </source>
</evidence>
<reference evidence="10 11" key="1">
    <citation type="submission" date="2021-06" db="EMBL/GenBank/DDBJ databases">
        <title>Caerostris darwini draft genome.</title>
        <authorList>
            <person name="Kono N."/>
            <person name="Arakawa K."/>
        </authorList>
    </citation>
    <scope>NUCLEOTIDE SEQUENCE [LARGE SCALE GENOMIC DNA]</scope>
</reference>
<dbReference type="CDD" id="cd19941">
    <property type="entry name" value="TIL"/>
    <property type="match status" value="2"/>
</dbReference>
<evidence type="ECO:0000256" key="6">
    <source>
        <dbReference type="ARBA" id="ARBA00022900"/>
    </source>
</evidence>
<accession>A0AAV4QZ55</accession>
<evidence type="ECO:0000256" key="1">
    <source>
        <dbReference type="ARBA" id="ARBA00004613"/>
    </source>
</evidence>
<dbReference type="GO" id="GO:0005615">
    <property type="term" value="C:extracellular space"/>
    <property type="evidence" value="ECO:0007669"/>
    <property type="project" value="TreeGrafter"/>
</dbReference>
<feature type="domain" description="BPTI/Kunitz inhibitor" evidence="9">
    <location>
        <begin position="205"/>
        <end position="255"/>
    </location>
</feature>
<dbReference type="EMBL" id="BPLQ01005446">
    <property type="protein sequence ID" value="GIY14938.1"/>
    <property type="molecule type" value="Genomic_DNA"/>
</dbReference>
<evidence type="ECO:0000259" key="9">
    <source>
        <dbReference type="PROSITE" id="PS50279"/>
    </source>
</evidence>
<dbReference type="SUPFAM" id="SSF57362">
    <property type="entry name" value="BPTI-like"/>
    <property type="match status" value="2"/>
</dbReference>
<organism evidence="10 11">
    <name type="scientific">Caerostris darwini</name>
    <dbReference type="NCBI Taxonomy" id="1538125"/>
    <lineage>
        <taxon>Eukaryota</taxon>
        <taxon>Metazoa</taxon>
        <taxon>Ecdysozoa</taxon>
        <taxon>Arthropoda</taxon>
        <taxon>Chelicerata</taxon>
        <taxon>Arachnida</taxon>
        <taxon>Araneae</taxon>
        <taxon>Araneomorphae</taxon>
        <taxon>Entelegynae</taxon>
        <taxon>Araneoidea</taxon>
        <taxon>Araneidae</taxon>
        <taxon>Caerostris</taxon>
    </lineage>
</organism>
<evidence type="ECO:0000256" key="3">
    <source>
        <dbReference type="ARBA" id="ARBA00022525"/>
    </source>
</evidence>
<dbReference type="PANTHER" id="PTHR10083">
    <property type="entry name" value="KUNITZ-TYPE PROTEASE INHIBITOR-RELATED"/>
    <property type="match status" value="1"/>
</dbReference>
<dbReference type="FunFam" id="2.10.25.10:FF:000055">
    <property type="entry name" value="alpha-tectorin isoform X1"/>
    <property type="match status" value="1"/>
</dbReference>
<dbReference type="InterPro" id="IPR036084">
    <property type="entry name" value="Ser_inhib-like_sf"/>
</dbReference>
<comment type="subcellular location">
    <subcellularLocation>
        <location evidence="1">Secreted</location>
    </subcellularLocation>
</comment>
<dbReference type="PRINTS" id="PR00759">
    <property type="entry name" value="BASICPTASE"/>
</dbReference>
<comment type="caution">
    <text evidence="10">The sequence shown here is derived from an EMBL/GenBank/DDBJ whole genome shotgun (WGS) entry which is preliminary data.</text>
</comment>
<comment type="similarity">
    <text evidence="2">Belongs to the serine protease inhibitor-like (TIL domain-containing) family.</text>
</comment>
<feature type="signal peptide" evidence="8">
    <location>
        <begin position="1"/>
        <end position="15"/>
    </location>
</feature>
<evidence type="ECO:0000256" key="2">
    <source>
        <dbReference type="ARBA" id="ARBA00007611"/>
    </source>
</evidence>
<dbReference type="Pfam" id="PF01826">
    <property type="entry name" value="TIL"/>
    <property type="match status" value="2"/>
</dbReference>
<sequence length="257" mass="28365">MKLLVLFSLVAGAFALGGCPINQHYESCGTACPLTCDNYKNPSRVCVMMCVPGCHCDAGYVKDADGMCVLPENCPNRAPETCGENEHYNACGTDCPVTCDNYENPPVVCNFMCRIGCECDKGFVRSPDGRCLLPEDCPLRTSEKNCEDELDTGVCFGYFPMYHYDKEEGICKKFIYGGCGGNGNRYKTEAECLQNCGKSRSESACDQERKTGPCMAAFRRYFFNKESGNCELFIYGGCQGNDNNFETKEDCINTCIP</sequence>
<evidence type="ECO:0000313" key="11">
    <source>
        <dbReference type="Proteomes" id="UP001054837"/>
    </source>
</evidence>